<accession>A0AAV6WHH7</accession>
<dbReference type="GO" id="GO:0005829">
    <property type="term" value="C:cytosol"/>
    <property type="evidence" value="ECO:0007669"/>
    <property type="project" value="TreeGrafter"/>
</dbReference>
<dbReference type="PROSITE" id="PS50102">
    <property type="entry name" value="RRM"/>
    <property type="match status" value="1"/>
</dbReference>
<evidence type="ECO:0000313" key="6">
    <source>
        <dbReference type="EMBL" id="KAG8366450.1"/>
    </source>
</evidence>
<feature type="domain" description="NTF2" evidence="5">
    <location>
        <begin position="39"/>
        <end position="155"/>
    </location>
</feature>
<feature type="region of interest" description="Disordered" evidence="3">
    <location>
        <begin position="426"/>
        <end position="478"/>
    </location>
</feature>
<feature type="domain" description="RRM" evidence="4">
    <location>
        <begin position="337"/>
        <end position="425"/>
    </location>
</feature>
<dbReference type="SUPFAM" id="SSF54928">
    <property type="entry name" value="RNA-binding domain, RBD"/>
    <property type="match status" value="1"/>
</dbReference>
<evidence type="ECO:0008006" key="8">
    <source>
        <dbReference type="Google" id="ProtNLM"/>
    </source>
</evidence>
<dbReference type="InterPro" id="IPR000504">
    <property type="entry name" value="RRM_dom"/>
</dbReference>
<keyword evidence="1 2" id="KW-0694">RNA-binding</keyword>
<name>A0AAV6WHH7_9LAMI</name>
<feature type="compositionally biased region" description="Polar residues" evidence="3">
    <location>
        <begin position="440"/>
        <end position="452"/>
    </location>
</feature>
<proteinExistence type="predicted"/>
<dbReference type="SMART" id="SM00360">
    <property type="entry name" value="RRM"/>
    <property type="match status" value="1"/>
</dbReference>
<dbReference type="InterPro" id="IPR018222">
    <property type="entry name" value="Nuclear_transport_factor_2_euk"/>
</dbReference>
<comment type="caution">
    <text evidence="6">The sequence shown here is derived from an EMBL/GenBank/DDBJ whole genome shotgun (WGS) entry which is preliminary data.</text>
</comment>
<feature type="compositionally biased region" description="Polar residues" evidence="3">
    <location>
        <begin position="275"/>
        <end position="289"/>
    </location>
</feature>
<dbReference type="FunFam" id="3.10.450.50:FF:000003">
    <property type="entry name" value="Nuclear transport factor 2 family protein"/>
    <property type="match status" value="1"/>
</dbReference>
<dbReference type="PANTHER" id="PTHR10693:SF52">
    <property type="entry name" value="RAS GTPASE-ACTIVATING BINDING-LIKE PROTEIN"/>
    <property type="match status" value="1"/>
</dbReference>
<dbReference type="InterPro" id="IPR035979">
    <property type="entry name" value="RBD_domain_sf"/>
</dbReference>
<dbReference type="InterPro" id="IPR039539">
    <property type="entry name" value="Ras_GTPase_bind_prot"/>
</dbReference>
<sequence length="478" mass="51833">MDFMAFSLNGRTKCGLDYVFVSLGHAQRHMAVKMLPQDVADAFVKQYYAILNKSPENVHKFYQESSLLGWPGSDGVVTPVTTLSGINDRVMSTDYKNCSVEIKTTDAQQSLEGGVIVAVTGSSTGEDDVKRNFSQTFFLAKQEKGFYVLNDILRFFDVCVSITDTVVKEDDVNDQPAPTMQNSVSRDISDGPASPQTKAVVENENGKVEEALDPLPRESVARKASSKSSVASLEKPRPVVAPPVSNVKEDAKKITYASMLAKEARVTSPRTALVTSSNQAVASPTTKSSADIGDGAPKVSTPTRAVSQAPVALSKVAPKLATPSNDAQNTGAYADARGIYIGRLPYDITKQGIVDVVKKFGAVRRTADTIQIRRHEDGFCCGFVEFESADAARRAVEAAIIDIVFLQAHHVYFGDKEAYITYKRSSYNRGNDGRERSPTKVGSGNGEVTSNERVQKETRAGYSKSSARGPRRSRSVTK</sequence>
<evidence type="ECO:0000256" key="2">
    <source>
        <dbReference type="PROSITE-ProRule" id="PRU00176"/>
    </source>
</evidence>
<feature type="region of interest" description="Disordered" evidence="3">
    <location>
        <begin position="275"/>
        <end position="304"/>
    </location>
</feature>
<dbReference type="Proteomes" id="UP000826271">
    <property type="component" value="Unassembled WGS sequence"/>
</dbReference>
<dbReference type="SUPFAM" id="SSF54427">
    <property type="entry name" value="NTF2-like"/>
    <property type="match status" value="1"/>
</dbReference>
<evidence type="ECO:0000256" key="3">
    <source>
        <dbReference type="SAM" id="MobiDB-lite"/>
    </source>
</evidence>
<dbReference type="AlphaFoldDB" id="A0AAV6WHH7"/>
<evidence type="ECO:0000256" key="1">
    <source>
        <dbReference type="ARBA" id="ARBA00022884"/>
    </source>
</evidence>
<dbReference type="GO" id="GO:1990904">
    <property type="term" value="C:ribonucleoprotein complex"/>
    <property type="evidence" value="ECO:0007669"/>
    <property type="project" value="TreeGrafter"/>
</dbReference>
<dbReference type="Gene3D" id="3.10.450.50">
    <property type="match status" value="1"/>
</dbReference>
<dbReference type="Gene3D" id="3.30.70.330">
    <property type="match status" value="1"/>
</dbReference>
<evidence type="ECO:0000259" key="4">
    <source>
        <dbReference type="PROSITE" id="PS50102"/>
    </source>
</evidence>
<dbReference type="CDD" id="cd00590">
    <property type="entry name" value="RRM_SF"/>
    <property type="match status" value="1"/>
</dbReference>
<gene>
    <name evidence="6" type="ORF">BUALT_Bualt17G0081200</name>
</gene>
<evidence type="ECO:0000313" key="7">
    <source>
        <dbReference type="Proteomes" id="UP000826271"/>
    </source>
</evidence>
<dbReference type="PROSITE" id="PS50177">
    <property type="entry name" value="NTF2_DOMAIN"/>
    <property type="match status" value="1"/>
</dbReference>
<protein>
    <recommendedName>
        <fullName evidence="8">G3BP-like protein</fullName>
    </recommendedName>
</protein>
<dbReference type="PANTHER" id="PTHR10693">
    <property type="entry name" value="RAS GTPASE-ACTIVATING PROTEIN-BINDING PROTEIN"/>
    <property type="match status" value="1"/>
</dbReference>
<feature type="compositionally biased region" description="Basic and acidic residues" evidence="3">
    <location>
        <begin position="204"/>
        <end position="221"/>
    </location>
</feature>
<feature type="compositionally biased region" description="Polar residues" evidence="3">
    <location>
        <begin position="176"/>
        <end position="186"/>
    </location>
</feature>
<reference evidence="6" key="1">
    <citation type="submission" date="2019-10" db="EMBL/GenBank/DDBJ databases">
        <authorList>
            <person name="Zhang R."/>
            <person name="Pan Y."/>
            <person name="Wang J."/>
            <person name="Ma R."/>
            <person name="Yu S."/>
        </authorList>
    </citation>
    <scope>NUCLEOTIDE SEQUENCE</scope>
    <source>
        <strain evidence="6">LA-IB0</strain>
        <tissue evidence="6">Leaf</tissue>
    </source>
</reference>
<dbReference type="InterPro" id="IPR032710">
    <property type="entry name" value="NTF2-like_dom_sf"/>
</dbReference>
<dbReference type="CDD" id="cd00780">
    <property type="entry name" value="NTF2"/>
    <property type="match status" value="1"/>
</dbReference>
<dbReference type="GO" id="GO:0003729">
    <property type="term" value="F:mRNA binding"/>
    <property type="evidence" value="ECO:0007669"/>
    <property type="project" value="TreeGrafter"/>
</dbReference>
<dbReference type="EMBL" id="WHWC01000017">
    <property type="protein sequence ID" value="KAG8366450.1"/>
    <property type="molecule type" value="Genomic_DNA"/>
</dbReference>
<feature type="region of interest" description="Disordered" evidence="3">
    <location>
        <begin position="172"/>
        <end position="243"/>
    </location>
</feature>
<dbReference type="Pfam" id="PF02136">
    <property type="entry name" value="NTF2"/>
    <property type="match status" value="1"/>
</dbReference>
<keyword evidence="7" id="KW-1185">Reference proteome</keyword>
<dbReference type="InterPro" id="IPR002075">
    <property type="entry name" value="NTF2_dom"/>
</dbReference>
<feature type="compositionally biased region" description="Low complexity" evidence="3">
    <location>
        <begin position="222"/>
        <end position="232"/>
    </location>
</feature>
<dbReference type="InterPro" id="IPR012677">
    <property type="entry name" value="Nucleotide-bd_a/b_plait_sf"/>
</dbReference>
<evidence type="ECO:0000259" key="5">
    <source>
        <dbReference type="PROSITE" id="PS50177"/>
    </source>
</evidence>
<feature type="compositionally biased region" description="Basic residues" evidence="3">
    <location>
        <begin position="469"/>
        <end position="478"/>
    </location>
</feature>
<dbReference type="Pfam" id="PF00076">
    <property type="entry name" value="RRM_1"/>
    <property type="match status" value="1"/>
</dbReference>
<organism evidence="6 7">
    <name type="scientific">Buddleja alternifolia</name>
    <dbReference type="NCBI Taxonomy" id="168488"/>
    <lineage>
        <taxon>Eukaryota</taxon>
        <taxon>Viridiplantae</taxon>
        <taxon>Streptophyta</taxon>
        <taxon>Embryophyta</taxon>
        <taxon>Tracheophyta</taxon>
        <taxon>Spermatophyta</taxon>
        <taxon>Magnoliopsida</taxon>
        <taxon>eudicotyledons</taxon>
        <taxon>Gunneridae</taxon>
        <taxon>Pentapetalae</taxon>
        <taxon>asterids</taxon>
        <taxon>lamiids</taxon>
        <taxon>Lamiales</taxon>
        <taxon>Scrophulariaceae</taxon>
        <taxon>Buddlejeae</taxon>
        <taxon>Buddleja</taxon>
    </lineage>
</organism>